<gene>
    <name evidence="2" type="ORF">IPOD504_LOCUS17543</name>
</gene>
<reference evidence="2" key="1">
    <citation type="submission" date="2022-03" db="EMBL/GenBank/DDBJ databases">
        <authorList>
            <person name="Martin H S."/>
        </authorList>
    </citation>
    <scope>NUCLEOTIDE SEQUENCE</scope>
</reference>
<protein>
    <submittedName>
        <fullName evidence="2">Uncharacterized protein</fullName>
    </submittedName>
</protein>
<sequence>MGRLVRSRVKKYSARGSVRPPLWRAGGGRRQTAGSRCERYTEARRRDASIAARSTTRRGGNGRRAGGYFPRAGTRHRTAVSGRPPDADGTRGAGREGGPKPARGKSNEATRGARGVGAH</sequence>
<proteinExistence type="predicted"/>
<dbReference type="Proteomes" id="UP000837857">
    <property type="component" value="Chromosome 9"/>
</dbReference>
<feature type="compositionally biased region" description="Low complexity" evidence="1">
    <location>
        <begin position="49"/>
        <end position="58"/>
    </location>
</feature>
<feature type="compositionally biased region" description="Basic and acidic residues" evidence="1">
    <location>
        <begin position="36"/>
        <end position="48"/>
    </location>
</feature>
<evidence type="ECO:0000313" key="2">
    <source>
        <dbReference type="EMBL" id="CAH2077082.1"/>
    </source>
</evidence>
<feature type="non-terminal residue" evidence="2">
    <location>
        <position position="1"/>
    </location>
</feature>
<organism evidence="2 3">
    <name type="scientific">Iphiclides podalirius</name>
    <name type="common">scarce swallowtail</name>
    <dbReference type="NCBI Taxonomy" id="110791"/>
    <lineage>
        <taxon>Eukaryota</taxon>
        <taxon>Metazoa</taxon>
        <taxon>Ecdysozoa</taxon>
        <taxon>Arthropoda</taxon>
        <taxon>Hexapoda</taxon>
        <taxon>Insecta</taxon>
        <taxon>Pterygota</taxon>
        <taxon>Neoptera</taxon>
        <taxon>Endopterygota</taxon>
        <taxon>Lepidoptera</taxon>
        <taxon>Glossata</taxon>
        <taxon>Ditrysia</taxon>
        <taxon>Papilionoidea</taxon>
        <taxon>Papilionidae</taxon>
        <taxon>Papilioninae</taxon>
        <taxon>Iphiclides</taxon>
    </lineage>
</organism>
<evidence type="ECO:0000256" key="1">
    <source>
        <dbReference type="SAM" id="MobiDB-lite"/>
    </source>
</evidence>
<keyword evidence="3" id="KW-1185">Reference proteome</keyword>
<name>A0ABN8J6E6_9NEOP</name>
<evidence type="ECO:0000313" key="3">
    <source>
        <dbReference type="Proteomes" id="UP000837857"/>
    </source>
</evidence>
<feature type="compositionally biased region" description="Basic and acidic residues" evidence="1">
    <location>
        <begin position="85"/>
        <end position="98"/>
    </location>
</feature>
<feature type="region of interest" description="Disordered" evidence="1">
    <location>
        <begin position="1"/>
        <end position="119"/>
    </location>
</feature>
<dbReference type="EMBL" id="OW152821">
    <property type="protein sequence ID" value="CAH2077082.1"/>
    <property type="molecule type" value="Genomic_DNA"/>
</dbReference>
<accession>A0ABN8J6E6</accession>
<feature type="compositionally biased region" description="Basic residues" evidence="1">
    <location>
        <begin position="1"/>
        <end position="13"/>
    </location>
</feature>